<name>A0AAV9MYW9_9EURO</name>
<evidence type="ECO:0000313" key="2">
    <source>
        <dbReference type="EMBL" id="KAK5045836.1"/>
    </source>
</evidence>
<dbReference type="Proteomes" id="UP001358417">
    <property type="component" value="Unassembled WGS sequence"/>
</dbReference>
<sequence>MPFEETPPTQPPLAPGEPPVNRLAITTLLSSEVEAEILTKPHDSVLRKEQQVMGMLSADGSTRQTSTVIPHSYVSDDDDDDEEERSYRDAKGEQSCLKCAVM</sequence>
<keyword evidence="3" id="KW-1185">Reference proteome</keyword>
<evidence type="ECO:0000313" key="3">
    <source>
        <dbReference type="Proteomes" id="UP001358417"/>
    </source>
</evidence>
<feature type="compositionally biased region" description="Pro residues" evidence="1">
    <location>
        <begin position="8"/>
        <end position="18"/>
    </location>
</feature>
<feature type="compositionally biased region" description="Polar residues" evidence="1">
    <location>
        <begin position="59"/>
        <end position="69"/>
    </location>
</feature>
<reference evidence="2 3" key="1">
    <citation type="submission" date="2023-08" db="EMBL/GenBank/DDBJ databases">
        <title>Black Yeasts Isolated from many extreme environments.</title>
        <authorList>
            <person name="Coleine C."/>
            <person name="Stajich J.E."/>
            <person name="Selbmann L."/>
        </authorList>
    </citation>
    <scope>NUCLEOTIDE SEQUENCE [LARGE SCALE GENOMIC DNA]</scope>
    <source>
        <strain evidence="2 3">CCFEE 5792</strain>
    </source>
</reference>
<proteinExistence type="predicted"/>
<comment type="caution">
    <text evidence="2">The sequence shown here is derived from an EMBL/GenBank/DDBJ whole genome shotgun (WGS) entry which is preliminary data.</text>
</comment>
<protein>
    <submittedName>
        <fullName evidence="2">Uncharacterized protein</fullName>
    </submittedName>
</protein>
<evidence type="ECO:0000256" key="1">
    <source>
        <dbReference type="SAM" id="MobiDB-lite"/>
    </source>
</evidence>
<feature type="region of interest" description="Disordered" evidence="1">
    <location>
        <begin position="57"/>
        <end position="94"/>
    </location>
</feature>
<dbReference type="AlphaFoldDB" id="A0AAV9MYW9"/>
<dbReference type="GeneID" id="89977091"/>
<feature type="region of interest" description="Disordered" evidence="1">
    <location>
        <begin position="1"/>
        <end position="20"/>
    </location>
</feature>
<dbReference type="RefSeq" id="XP_064701447.1">
    <property type="nucleotide sequence ID" value="XM_064852472.1"/>
</dbReference>
<feature type="compositionally biased region" description="Acidic residues" evidence="1">
    <location>
        <begin position="75"/>
        <end position="84"/>
    </location>
</feature>
<accession>A0AAV9MYW9</accession>
<gene>
    <name evidence="2" type="ORF">LTR84_008929</name>
</gene>
<dbReference type="EMBL" id="JAVRRD010000034">
    <property type="protein sequence ID" value="KAK5045836.1"/>
    <property type="molecule type" value="Genomic_DNA"/>
</dbReference>
<organism evidence="2 3">
    <name type="scientific">Exophiala bonariae</name>
    <dbReference type="NCBI Taxonomy" id="1690606"/>
    <lineage>
        <taxon>Eukaryota</taxon>
        <taxon>Fungi</taxon>
        <taxon>Dikarya</taxon>
        <taxon>Ascomycota</taxon>
        <taxon>Pezizomycotina</taxon>
        <taxon>Eurotiomycetes</taxon>
        <taxon>Chaetothyriomycetidae</taxon>
        <taxon>Chaetothyriales</taxon>
        <taxon>Herpotrichiellaceae</taxon>
        <taxon>Exophiala</taxon>
    </lineage>
</organism>